<name>A0A218X0J5_PUNGR</name>
<sequence length="73" mass="8332">MARAILILLITLAAFAAMFMVAEARVLADPRAYKSRYLMREFGYDTEQLKYYSSRRVGPDRSVPQGPDGQHHI</sequence>
<accession>A0A218X0J5</accession>
<comment type="caution">
    <text evidence="2">The sequence shown here is derived from an EMBL/GenBank/DDBJ whole genome shotgun (WGS) entry which is preliminary data.</text>
</comment>
<reference evidence="3" key="1">
    <citation type="journal article" date="2017" name="Plant J.">
        <title>The pomegranate (Punica granatum L.) genome and the genomics of punicalagin biosynthesis.</title>
        <authorList>
            <person name="Qin G."/>
            <person name="Xu C."/>
            <person name="Ming R."/>
            <person name="Tang H."/>
            <person name="Guyot R."/>
            <person name="Kramer E.M."/>
            <person name="Hu Y."/>
            <person name="Yi X."/>
            <person name="Qi Y."/>
            <person name="Xu X."/>
            <person name="Gao Z."/>
            <person name="Pan H."/>
            <person name="Jian J."/>
            <person name="Tian Y."/>
            <person name="Yue Z."/>
            <person name="Xu Y."/>
        </authorList>
    </citation>
    <scope>NUCLEOTIDE SEQUENCE [LARGE SCALE GENOMIC DNA]</scope>
    <source>
        <strain evidence="3">cv. Dabenzi</strain>
    </source>
</reference>
<evidence type="ECO:0008006" key="4">
    <source>
        <dbReference type="Google" id="ProtNLM"/>
    </source>
</evidence>
<gene>
    <name evidence="2" type="ORF">CDL15_Pgr002866</name>
</gene>
<dbReference type="AlphaFoldDB" id="A0A218X0J5"/>
<feature type="signal peptide" evidence="1">
    <location>
        <begin position="1"/>
        <end position="24"/>
    </location>
</feature>
<protein>
    <recommendedName>
        <fullName evidence="4">CLAVATA3/ESR (CLE)-related protein 5-like</fullName>
    </recommendedName>
</protein>
<evidence type="ECO:0000256" key="1">
    <source>
        <dbReference type="SAM" id="SignalP"/>
    </source>
</evidence>
<dbReference type="EMBL" id="MTKT01002492">
    <property type="protein sequence ID" value="OWM78695.1"/>
    <property type="molecule type" value="Genomic_DNA"/>
</dbReference>
<evidence type="ECO:0000313" key="3">
    <source>
        <dbReference type="Proteomes" id="UP000197138"/>
    </source>
</evidence>
<feature type="chain" id="PRO_5013301784" description="CLAVATA3/ESR (CLE)-related protein 5-like" evidence="1">
    <location>
        <begin position="25"/>
        <end position="73"/>
    </location>
</feature>
<dbReference type="Proteomes" id="UP000197138">
    <property type="component" value="Unassembled WGS sequence"/>
</dbReference>
<evidence type="ECO:0000313" key="2">
    <source>
        <dbReference type="EMBL" id="OWM78695.1"/>
    </source>
</evidence>
<proteinExistence type="predicted"/>
<organism evidence="2 3">
    <name type="scientific">Punica granatum</name>
    <name type="common">Pomegranate</name>
    <dbReference type="NCBI Taxonomy" id="22663"/>
    <lineage>
        <taxon>Eukaryota</taxon>
        <taxon>Viridiplantae</taxon>
        <taxon>Streptophyta</taxon>
        <taxon>Embryophyta</taxon>
        <taxon>Tracheophyta</taxon>
        <taxon>Spermatophyta</taxon>
        <taxon>Magnoliopsida</taxon>
        <taxon>eudicotyledons</taxon>
        <taxon>Gunneridae</taxon>
        <taxon>Pentapetalae</taxon>
        <taxon>rosids</taxon>
        <taxon>malvids</taxon>
        <taxon>Myrtales</taxon>
        <taxon>Lythraceae</taxon>
        <taxon>Punica</taxon>
    </lineage>
</organism>
<keyword evidence="1" id="KW-0732">Signal</keyword>